<evidence type="ECO:0000256" key="1">
    <source>
        <dbReference type="SAM" id="MobiDB-lite"/>
    </source>
</evidence>
<dbReference type="Proteomes" id="UP000315471">
    <property type="component" value="Unassembled WGS sequence"/>
</dbReference>
<feature type="region of interest" description="Disordered" evidence="1">
    <location>
        <begin position="34"/>
        <end position="60"/>
    </location>
</feature>
<proteinExistence type="predicted"/>
<organism evidence="2 3">
    <name type="scientific">Novipirellula aureliae</name>
    <dbReference type="NCBI Taxonomy" id="2527966"/>
    <lineage>
        <taxon>Bacteria</taxon>
        <taxon>Pseudomonadati</taxon>
        <taxon>Planctomycetota</taxon>
        <taxon>Planctomycetia</taxon>
        <taxon>Pirellulales</taxon>
        <taxon>Pirellulaceae</taxon>
        <taxon>Novipirellula</taxon>
    </lineage>
</organism>
<keyword evidence="3" id="KW-1185">Reference proteome</keyword>
<evidence type="ECO:0000313" key="2">
    <source>
        <dbReference type="EMBL" id="TWU39927.1"/>
    </source>
</evidence>
<evidence type="ECO:0000313" key="3">
    <source>
        <dbReference type="Proteomes" id="UP000315471"/>
    </source>
</evidence>
<dbReference type="AlphaFoldDB" id="A0A5C6DVF1"/>
<protein>
    <submittedName>
        <fullName evidence="2">Uncharacterized protein</fullName>
    </submittedName>
</protein>
<comment type="caution">
    <text evidence="2">The sequence shown here is derived from an EMBL/GenBank/DDBJ whole genome shotgun (WGS) entry which is preliminary data.</text>
</comment>
<name>A0A5C6DVF1_9BACT</name>
<gene>
    <name evidence="2" type="ORF">Q31b_32430</name>
</gene>
<dbReference type="EMBL" id="SJPY01000005">
    <property type="protein sequence ID" value="TWU39927.1"/>
    <property type="molecule type" value="Genomic_DNA"/>
</dbReference>
<sequence>MFDGKTSSGEDFVGVSLDLRFSLNANRRSSLTLAKRSKIDGQGDESQGVPPASVRSSDAAMAPAITSPVERMWRCIVVLYNRSLTVRFAHRF</sequence>
<accession>A0A5C6DVF1</accession>
<reference evidence="2 3" key="1">
    <citation type="submission" date="2019-02" db="EMBL/GenBank/DDBJ databases">
        <title>Deep-cultivation of Planctomycetes and their phenomic and genomic characterization uncovers novel biology.</title>
        <authorList>
            <person name="Wiegand S."/>
            <person name="Jogler M."/>
            <person name="Boedeker C."/>
            <person name="Pinto D."/>
            <person name="Vollmers J."/>
            <person name="Rivas-Marin E."/>
            <person name="Kohn T."/>
            <person name="Peeters S.H."/>
            <person name="Heuer A."/>
            <person name="Rast P."/>
            <person name="Oberbeckmann S."/>
            <person name="Bunk B."/>
            <person name="Jeske O."/>
            <person name="Meyerdierks A."/>
            <person name="Storesund J.E."/>
            <person name="Kallscheuer N."/>
            <person name="Luecker S."/>
            <person name="Lage O.M."/>
            <person name="Pohl T."/>
            <person name="Merkel B.J."/>
            <person name="Hornburger P."/>
            <person name="Mueller R.-W."/>
            <person name="Bruemmer F."/>
            <person name="Labrenz M."/>
            <person name="Spormann A.M."/>
            <person name="Op Den Camp H."/>
            <person name="Overmann J."/>
            <person name="Amann R."/>
            <person name="Jetten M.S.M."/>
            <person name="Mascher T."/>
            <person name="Medema M.H."/>
            <person name="Devos D.P."/>
            <person name="Kaster A.-K."/>
            <person name="Ovreas L."/>
            <person name="Rohde M."/>
            <person name="Galperin M.Y."/>
            <person name="Jogler C."/>
        </authorList>
    </citation>
    <scope>NUCLEOTIDE SEQUENCE [LARGE SCALE GENOMIC DNA]</scope>
    <source>
        <strain evidence="2 3">Q31b</strain>
    </source>
</reference>